<dbReference type="EMBL" id="GBRH01282016">
    <property type="protein sequence ID" value="JAD15879.1"/>
    <property type="molecule type" value="Transcribed_RNA"/>
</dbReference>
<sequence length="49" mass="5110">MELVVLLGAGCQSLFSVTVLVRGSGNVSACSSALVHDELRLVSSLPCKY</sequence>
<proteinExistence type="predicted"/>
<name>A0A0A8XPW5_ARUDO</name>
<accession>A0A0A8XPW5</accession>
<evidence type="ECO:0000313" key="1">
    <source>
        <dbReference type="EMBL" id="JAD15879.1"/>
    </source>
</evidence>
<reference evidence="1" key="2">
    <citation type="journal article" date="2015" name="Data Brief">
        <title>Shoot transcriptome of the giant reed, Arundo donax.</title>
        <authorList>
            <person name="Barrero R.A."/>
            <person name="Guerrero F.D."/>
            <person name="Moolhuijzen P."/>
            <person name="Goolsby J.A."/>
            <person name="Tidwell J."/>
            <person name="Bellgard S.E."/>
            <person name="Bellgard M.I."/>
        </authorList>
    </citation>
    <scope>NUCLEOTIDE SEQUENCE</scope>
    <source>
        <tissue evidence="1">Shoot tissue taken approximately 20 cm above the soil surface</tissue>
    </source>
</reference>
<protein>
    <submittedName>
        <fullName evidence="1">Uncharacterized protein</fullName>
    </submittedName>
</protein>
<organism evidence="1">
    <name type="scientific">Arundo donax</name>
    <name type="common">Giant reed</name>
    <name type="synonym">Donax arundinaceus</name>
    <dbReference type="NCBI Taxonomy" id="35708"/>
    <lineage>
        <taxon>Eukaryota</taxon>
        <taxon>Viridiplantae</taxon>
        <taxon>Streptophyta</taxon>
        <taxon>Embryophyta</taxon>
        <taxon>Tracheophyta</taxon>
        <taxon>Spermatophyta</taxon>
        <taxon>Magnoliopsida</taxon>
        <taxon>Liliopsida</taxon>
        <taxon>Poales</taxon>
        <taxon>Poaceae</taxon>
        <taxon>PACMAD clade</taxon>
        <taxon>Arundinoideae</taxon>
        <taxon>Arundineae</taxon>
        <taxon>Arundo</taxon>
    </lineage>
</organism>
<reference evidence="1" key="1">
    <citation type="submission" date="2014-09" db="EMBL/GenBank/DDBJ databases">
        <authorList>
            <person name="Magalhaes I.L.F."/>
            <person name="Oliveira U."/>
            <person name="Santos F.R."/>
            <person name="Vidigal T.H.D.A."/>
            <person name="Brescovit A.D."/>
            <person name="Santos A.J."/>
        </authorList>
    </citation>
    <scope>NUCLEOTIDE SEQUENCE</scope>
    <source>
        <tissue evidence="1">Shoot tissue taken approximately 20 cm above the soil surface</tissue>
    </source>
</reference>
<dbReference type="AlphaFoldDB" id="A0A0A8XPW5"/>